<comment type="caution">
    <text evidence="2">The sequence shown here is derived from an EMBL/GenBank/DDBJ whole genome shotgun (WGS) entry which is preliminary data.</text>
</comment>
<evidence type="ECO:0000313" key="3">
    <source>
        <dbReference type="Proteomes" id="UP001521150"/>
    </source>
</evidence>
<reference evidence="2 3" key="1">
    <citation type="submission" date="2021-12" db="EMBL/GenBank/DDBJ databases">
        <title>Genome sequence of Kibdelosporangium philippinense ATCC 49844.</title>
        <authorList>
            <person name="Fedorov E.A."/>
            <person name="Omeragic M."/>
            <person name="Shalygina K.F."/>
            <person name="Maclea K.S."/>
        </authorList>
    </citation>
    <scope>NUCLEOTIDE SEQUENCE [LARGE SCALE GENOMIC DNA]</scope>
    <source>
        <strain evidence="2 3">ATCC 49844</strain>
    </source>
</reference>
<keyword evidence="3" id="KW-1185">Reference proteome</keyword>
<organism evidence="2 3">
    <name type="scientific">Kibdelosporangium philippinense</name>
    <dbReference type="NCBI Taxonomy" id="211113"/>
    <lineage>
        <taxon>Bacteria</taxon>
        <taxon>Bacillati</taxon>
        <taxon>Actinomycetota</taxon>
        <taxon>Actinomycetes</taxon>
        <taxon>Pseudonocardiales</taxon>
        <taxon>Pseudonocardiaceae</taxon>
        <taxon>Kibdelosporangium</taxon>
    </lineage>
</organism>
<evidence type="ECO:0000313" key="2">
    <source>
        <dbReference type="EMBL" id="MCE7010901.1"/>
    </source>
</evidence>
<protein>
    <submittedName>
        <fullName evidence="2">Uncharacterized protein</fullName>
    </submittedName>
</protein>
<feature type="region of interest" description="Disordered" evidence="1">
    <location>
        <begin position="1"/>
        <end position="48"/>
    </location>
</feature>
<evidence type="ECO:0000256" key="1">
    <source>
        <dbReference type="SAM" id="MobiDB-lite"/>
    </source>
</evidence>
<feature type="compositionally biased region" description="Basic and acidic residues" evidence="1">
    <location>
        <begin position="32"/>
        <end position="48"/>
    </location>
</feature>
<gene>
    <name evidence="2" type="ORF">LWC34_50075</name>
</gene>
<dbReference type="RefSeq" id="WP_233733185.1">
    <property type="nucleotide sequence ID" value="NZ_JAJVCN010000004.1"/>
</dbReference>
<proteinExistence type="predicted"/>
<name>A0ABS8ZWE1_9PSEU</name>
<sequence>MAKHRLDKQDGNKWGGPDLVAELDGQEPTTHANDDHAGADHGRQTDKD</sequence>
<dbReference type="EMBL" id="JAJVCN010000004">
    <property type="protein sequence ID" value="MCE7010901.1"/>
    <property type="molecule type" value="Genomic_DNA"/>
</dbReference>
<dbReference type="Proteomes" id="UP001521150">
    <property type="component" value="Unassembled WGS sequence"/>
</dbReference>
<accession>A0ABS8ZWE1</accession>